<organism evidence="11 12">
    <name type="scientific">Zophobas morio</name>
    <dbReference type="NCBI Taxonomy" id="2755281"/>
    <lineage>
        <taxon>Eukaryota</taxon>
        <taxon>Metazoa</taxon>
        <taxon>Ecdysozoa</taxon>
        <taxon>Arthropoda</taxon>
        <taxon>Hexapoda</taxon>
        <taxon>Insecta</taxon>
        <taxon>Pterygota</taxon>
        <taxon>Neoptera</taxon>
        <taxon>Endopterygota</taxon>
        <taxon>Coleoptera</taxon>
        <taxon>Polyphaga</taxon>
        <taxon>Cucujiformia</taxon>
        <taxon>Tenebrionidae</taxon>
        <taxon>Zophobas</taxon>
    </lineage>
</organism>
<sequence length="412" mass="47593">MMNKIAQSVSNSRMDYNVNKIMKVDFLKLAKLFSCDIFEYKVVKILLVLLLLIHGGLGLVQTYFIVYIFNSQQFASYGPFFFGIFFSLGGVAMALFKNDYISHISDEMTVWDMDAAGPEIRQRIKKESRVISIVLAATFLAATAIGSVFVLPTSVDYDRFFAIKLATDYYPRYSTTLSYLYKLTLPFIAYATIVPCANFIYYSHHMRFQLMMLSRHVECLTEQRSKKETDLEELVYDESYQKEFNRRVIFCIQRHNELIRLGDKKQDEMNFLIGYFALTGCGVGISIILFVIMFSGLLFQEKLMLVRITLLSMISGYVFSLLILSGQAMEEETDRVSEMLFNVDWYLLNPANKRTYVIFLINTMVPWRLQFLQHSINLELGVNIGKQIYGIGSVLLNLRSRFISSYNSNSEK</sequence>
<keyword evidence="3 10" id="KW-0716">Sensory transduction</keyword>
<keyword evidence="4 10" id="KW-0812">Transmembrane</keyword>
<proteinExistence type="inferred from homology"/>
<feature type="transmembrane region" description="Helical" evidence="10">
    <location>
        <begin position="130"/>
        <end position="151"/>
    </location>
</feature>
<keyword evidence="7 10" id="KW-0472">Membrane</keyword>
<evidence type="ECO:0000313" key="11">
    <source>
        <dbReference type="EMBL" id="KAJ3661233.1"/>
    </source>
</evidence>
<dbReference type="InterPro" id="IPR004117">
    <property type="entry name" value="7tm6_olfct_rcpt"/>
</dbReference>
<dbReference type="Proteomes" id="UP001168821">
    <property type="component" value="Unassembled WGS sequence"/>
</dbReference>
<dbReference type="Pfam" id="PF02949">
    <property type="entry name" value="7tm_6"/>
    <property type="match status" value="1"/>
</dbReference>
<dbReference type="PANTHER" id="PTHR21137">
    <property type="entry name" value="ODORANT RECEPTOR"/>
    <property type="match status" value="1"/>
</dbReference>
<keyword evidence="9 10" id="KW-0807">Transducer</keyword>
<evidence type="ECO:0000256" key="4">
    <source>
        <dbReference type="ARBA" id="ARBA00022692"/>
    </source>
</evidence>
<keyword evidence="5 10" id="KW-0552">Olfaction</keyword>
<gene>
    <name evidence="11" type="ORF">Zmor_005639</name>
</gene>
<accession>A0AA38ITN6</accession>
<feature type="transmembrane region" description="Helical" evidence="10">
    <location>
        <begin position="46"/>
        <end position="69"/>
    </location>
</feature>
<reference evidence="11" key="1">
    <citation type="journal article" date="2023" name="G3 (Bethesda)">
        <title>Whole genome assemblies of Zophobas morio and Tenebrio molitor.</title>
        <authorList>
            <person name="Kaur S."/>
            <person name="Stinson S.A."/>
            <person name="diCenzo G.C."/>
        </authorList>
    </citation>
    <scope>NUCLEOTIDE SEQUENCE</scope>
    <source>
        <strain evidence="11">QUZm001</strain>
    </source>
</reference>
<keyword evidence="8 10" id="KW-0675">Receptor</keyword>
<dbReference type="EMBL" id="JALNTZ010000002">
    <property type="protein sequence ID" value="KAJ3661233.1"/>
    <property type="molecule type" value="Genomic_DNA"/>
</dbReference>
<feature type="transmembrane region" description="Helical" evidence="10">
    <location>
        <begin position="179"/>
        <end position="202"/>
    </location>
</feature>
<evidence type="ECO:0000256" key="6">
    <source>
        <dbReference type="ARBA" id="ARBA00022989"/>
    </source>
</evidence>
<evidence type="ECO:0000256" key="2">
    <source>
        <dbReference type="ARBA" id="ARBA00022475"/>
    </source>
</evidence>
<feature type="transmembrane region" description="Helical" evidence="10">
    <location>
        <begin position="305"/>
        <end position="325"/>
    </location>
</feature>
<dbReference type="PANTHER" id="PTHR21137:SF35">
    <property type="entry name" value="ODORANT RECEPTOR 19A-RELATED"/>
    <property type="match status" value="1"/>
</dbReference>
<evidence type="ECO:0000256" key="9">
    <source>
        <dbReference type="ARBA" id="ARBA00023224"/>
    </source>
</evidence>
<protein>
    <recommendedName>
        <fullName evidence="10">Odorant receptor</fullName>
    </recommendedName>
</protein>
<comment type="caution">
    <text evidence="11">The sequence shown here is derived from an EMBL/GenBank/DDBJ whole genome shotgun (WGS) entry which is preliminary data.</text>
</comment>
<evidence type="ECO:0000313" key="12">
    <source>
        <dbReference type="Proteomes" id="UP001168821"/>
    </source>
</evidence>
<comment type="subcellular location">
    <subcellularLocation>
        <location evidence="1 10">Cell membrane</location>
        <topology evidence="1 10">Multi-pass membrane protein</topology>
    </subcellularLocation>
</comment>
<dbReference type="GO" id="GO:0005886">
    <property type="term" value="C:plasma membrane"/>
    <property type="evidence" value="ECO:0007669"/>
    <property type="project" value="UniProtKB-SubCell"/>
</dbReference>
<evidence type="ECO:0000256" key="1">
    <source>
        <dbReference type="ARBA" id="ARBA00004651"/>
    </source>
</evidence>
<name>A0AA38ITN6_9CUCU</name>
<evidence type="ECO:0000256" key="7">
    <source>
        <dbReference type="ARBA" id="ARBA00023136"/>
    </source>
</evidence>
<keyword evidence="2" id="KW-1003">Cell membrane</keyword>
<feature type="transmembrane region" description="Helical" evidence="10">
    <location>
        <begin position="75"/>
        <end position="96"/>
    </location>
</feature>
<evidence type="ECO:0000256" key="8">
    <source>
        <dbReference type="ARBA" id="ARBA00023170"/>
    </source>
</evidence>
<evidence type="ECO:0000256" key="3">
    <source>
        <dbReference type="ARBA" id="ARBA00022606"/>
    </source>
</evidence>
<dbReference type="GO" id="GO:0004984">
    <property type="term" value="F:olfactory receptor activity"/>
    <property type="evidence" value="ECO:0007669"/>
    <property type="project" value="InterPro"/>
</dbReference>
<evidence type="ECO:0000256" key="10">
    <source>
        <dbReference type="RuleBase" id="RU351113"/>
    </source>
</evidence>
<comment type="similarity">
    <text evidence="10">Belongs to the insect chemoreceptor superfamily. Heteromeric odorant receptor channel (TC 1.A.69) family.</text>
</comment>
<keyword evidence="12" id="KW-1185">Reference proteome</keyword>
<dbReference type="GO" id="GO:0007165">
    <property type="term" value="P:signal transduction"/>
    <property type="evidence" value="ECO:0007669"/>
    <property type="project" value="UniProtKB-KW"/>
</dbReference>
<dbReference type="GO" id="GO:0005549">
    <property type="term" value="F:odorant binding"/>
    <property type="evidence" value="ECO:0007669"/>
    <property type="project" value="InterPro"/>
</dbReference>
<feature type="transmembrane region" description="Helical" evidence="10">
    <location>
        <begin position="272"/>
        <end position="299"/>
    </location>
</feature>
<evidence type="ECO:0000256" key="5">
    <source>
        <dbReference type="ARBA" id="ARBA00022725"/>
    </source>
</evidence>
<keyword evidence="6 10" id="KW-1133">Transmembrane helix</keyword>
<comment type="caution">
    <text evidence="10">Lacks conserved residue(s) required for the propagation of feature annotation.</text>
</comment>
<dbReference type="AlphaFoldDB" id="A0AA38ITN6"/>